<dbReference type="Gene3D" id="1.10.150.130">
    <property type="match status" value="1"/>
</dbReference>
<feature type="domain" description="Tyr recombinase" evidence="6">
    <location>
        <begin position="161"/>
        <end position="345"/>
    </location>
</feature>
<dbReference type="EMBL" id="JAPZVM010000001">
    <property type="protein sequence ID" value="MCZ8371418.1"/>
    <property type="molecule type" value="Genomic_DNA"/>
</dbReference>
<evidence type="ECO:0000256" key="4">
    <source>
        <dbReference type="ARBA" id="ARBA00023172"/>
    </source>
</evidence>
<keyword evidence="2" id="KW-0229">DNA integration</keyword>
<name>A0ABT4PEF3_9BACT</name>
<dbReference type="SUPFAM" id="SSF56349">
    <property type="entry name" value="DNA breaking-rejoining enzymes"/>
    <property type="match status" value="1"/>
</dbReference>
<dbReference type="PROSITE" id="PS51898">
    <property type="entry name" value="TYR_RECOMBINASE"/>
    <property type="match status" value="1"/>
</dbReference>
<dbReference type="PROSITE" id="PS51900">
    <property type="entry name" value="CB"/>
    <property type="match status" value="1"/>
</dbReference>
<dbReference type="Proteomes" id="UP001141933">
    <property type="component" value="Unassembled WGS sequence"/>
</dbReference>
<dbReference type="PANTHER" id="PTHR30349:SF64">
    <property type="entry name" value="PROPHAGE INTEGRASE INTD-RELATED"/>
    <property type="match status" value="1"/>
</dbReference>
<dbReference type="Pfam" id="PF13102">
    <property type="entry name" value="Phage_int_SAM_5"/>
    <property type="match status" value="1"/>
</dbReference>
<dbReference type="PANTHER" id="PTHR30349">
    <property type="entry name" value="PHAGE INTEGRASE-RELATED"/>
    <property type="match status" value="1"/>
</dbReference>
<comment type="caution">
    <text evidence="8">The sequence shown here is derived from an EMBL/GenBank/DDBJ whole genome shotgun (WGS) entry which is preliminary data.</text>
</comment>
<evidence type="ECO:0000313" key="9">
    <source>
        <dbReference type="Proteomes" id="UP001141933"/>
    </source>
</evidence>
<dbReference type="InterPro" id="IPR002104">
    <property type="entry name" value="Integrase_catalytic"/>
</dbReference>
<dbReference type="RefSeq" id="WP_269876447.1">
    <property type="nucleotide sequence ID" value="NZ_JAPZVM010000001.1"/>
</dbReference>
<sequence length="361" mass="41942">MNSINIRFEVSFGTGSEYDAEALQKIQQELATTVKRLQAQYTKNNSSRTSPPPKQQTDFFQFARAETENMTKASRFNTARNYRTAIARLHQYVSFSPLPFHSITPLFIDNFEKYLQNQGCNLNTISCYLRTLRAIYNKAVELELTPQQSPFIRAFTGYENTRKRGIPKLLIRKLISLDCSKRPTLQLAKDLFLFSIYVRGISFVDIAFLKKSHIYGNYLTYYRRKTHQQITVKLEPPSLEILNRYADTSQAGYLFPILRDTSPADNYREYRYQLGVYNKRLNKLSKLLGDQYHLSSYVSRHTWASLAKEQGISVSIISESLGHTSEKTTRIYMKALEKQKLDQANQKLINRMLVTRKSLNK</sequence>
<organism evidence="8 9">
    <name type="scientific">Phocaeicola acetigenes</name>
    <dbReference type="NCBI Taxonomy" id="3016083"/>
    <lineage>
        <taxon>Bacteria</taxon>
        <taxon>Pseudomonadati</taxon>
        <taxon>Bacteroidota</taxon>
        <taxon>Bacteroidia</taxon>
        <taxon>Bacteroidales</taxon>
        <taxon>Bacteroidaceae</taxon>
        <taxon>Phocaeicola</taxon>
    </lineage>
</organism>
<evidence type="ECO:0000259" key="7">
    <source>
        <dbReference type="PROSITE" id="PS51900"/>
    </source>
</evidence>
<dbReference type="InterPro" id="IPR025269">
    <property type="entry name" value="SAM-like_dom"/>
</dbReference>
<dbReference type="Pfam" id="PF00589">
    <property type="entry name" value="Phage_integrase"/>
    <property type="match status" value="1"/>
</dbReference>
<accession>A0ABT4PEF3</accession>
<dbReference type="InterPro" id="IPR044068">
    <property type="entry name" value="CB"/>
</dbReference>
<dbReference type="Gene3D" id="1.10.443.10">
    <property type="entry name" value="Intergrase catalytic core"/>
    <property type="match status" value="1"/>
</dbReference>
<protein>
    <submittedName>
        <fullName evidence="8">Site-specific integrase</fullName>
    </submittedName>
</protein>
<evidence type="ECO:0000256" key="5">
    <source>
        <dbReference type="PROSITE-ProRule" id="PRU01248"/>
    </source>
</evidence>
<reference evidence="8" key="1">
    <citation type="submission" date="2022-12" db="EMBL/GenBank/DDBJ databases">
        <title>Phocaeicola acetigenes sp. nov., isolated feces from a healthy human.</title>
        <authorList>
            <person name="Do H."/>
            <person name="Ha Y.B."/>
            <person name="Kim J.-S."/>
            <person name="Suh M.K."/>
            <person name="Kim H.S."/>
            <person name="Lee J.-S."/>
        </authorList>
    </citation>
    <scope>NUCLEOTIDE SEQUENCE</scope>
    <source>
        <strain evidence="8">KGMB11183</strain>
    </source>
</reference>
<gene>
    <name evidence="8" type="ORF">O6P32_01690</name>
</gene>
<keyword evidence="4" id="KW-0233">DNA recombination</keyword>
<dbReference type="InterPro" id="IPR010998">
    <property type="entry name" value="Integrase_recombinase_N"/>
</dbReference>
<comment type="similarity">
    <text evidence="1">Belongs to the 'phage' integrase family.</text>
</comment>
<proteinExistence type="inferred from homology"/>
<evidence type="ECO:0000256" key="1">
    <source>
        <dbReference type="ARBA" id="ARBA00008857"/>
    </source>
</evidence>
<evidence type="ECO:0000259" key="6">
    <source>
        <dbReference type="PROSITE" id="PS51898"/>
    </source>
</evidence>
<evidence type="ECO:0000256" key="2">
    <source>
        <dbReference type="ARBA" id="ARBA00022908"/>
    </source>
</evidence>
<dbReference type="InterPro" id="IPR050090">
    <property type="entry name" value="Tyrosine_recombinase_XerCD"/>
</dbReference>
<evidence type="ECO:0000313" key="8">
    <source>
        <dbReference type="EMBL" id="MCZ8371418.1"/>
    </source>
</evidence>
<evidence type="ECO:0000256" key="3">
    <source>
        <dbReference type="ARBA" id="ARBA00023125"/>
    </source>
</evidence>
<dbReference type="CDD" id="cd01185">
    <property type="entry name" value="INTN1_C_like"/>
    <property type="match status" value="1"/>
</dbReference>
<keyword evidence="3 5" id="KW-0238">DNA-binding</keyword>
<dbReference type="InterPro" id="IPR011010">
    <property type="entry name" value="DNA_brk_join_enz"/>
</dbReference>
<feature type="domain" description="Core-binding (CB)" evidence="7">
    <location>
        <begin position="67"/>
        <end position="140"/>
    </location>
</feature>
<dbReference type="InterPro" id="IPR013762">
    <property type="entry name" value="Integrase-like_cat_sf"/>
</dbReference>
<keyword evidence="9" id="KW-1185">Reference proteome</keyword>